<dbReference type="Proteomes" id="UP000321113">
    <property type="component" value="Unassembled WGS sequence"/>
</dbReference>
<reference evidence="1 2" key="1">
    <citation type="submission" date="2019-07" db="EMBL/GenBank/DDBJ databases">
        <title>Whole genome shotgun sequence of Vibrio superstes NBRC 103154.</title>
        <authorList>
            <person name="Hosoyama A."/>
            <person name="Uohara A."/>
            <person name="Ohji S."/>
            <person name="Ichikawa N."/>
        </authorList>
    </citation>
    <scope>NUCLEOTIDE SEQUENCE [LARGE SCALE GENOMIC DNA]</scope>
    <source>
        <strain evidence="1 2">NBRC 103154</strain>
    </source>
</reference>
<dbReference type="EMBL" id="BJXK01000004">
    <property type="protein sequence ID" value="GEM79064.1"/>
    <property type="molecule type" value="Genomic_DNA"/>
</dbReference>
<organism evidence="1 2">
    <name type="scientific">Vibrio superstes NBRC 103154</name>
    <dbReference type="NCBI Taxonomy" id="1219062"/>
    <lineage>
        <taxon>Bacteria</taxon>
        <taxon>Pseudomonadati</taxon>
        <taxon>Pseudomonadota</taxon>
        <taxon>Gammaproteobacteria</taxon>
        <taxon>Vibrionales</taxon>
        <taxon>Vibrionaceae</taxon>
        <taxon>Vibrio</taxon>
    </lineage>
</organism>
<evidence type="ECO:0000313" key="1">
    <source>
        <dbReference type="EMBL" id="GEM79064.1"/>
    </source>
</evidence>
<gene>
    <name evidence="1" type="ORF">VSU01S_13090</name>
</gene>
<evidence type="ECO:0000313" key="2">
    <source>
        <dbReference type="Proteomes" id="UP000321113"/>
    </source>
</evidence>
<sequence>MVKLKEHFGPQFFVRKPHGIESSELAIKLAQASSEMLTPIEKVLDACLDFEPKNYTGKISILVNTFLLELFGPKLILQLRDSFSNATFSDGQVCIDLKSHFTV</sequence>
<name>A0A511QP14_9VIBR</name>
<dbReference type="AlphaFoldDB" id="A0A511QP14"/>
<keyword evidence="2" id="KW-1185">Reference proteome</keyword>
<protein>
    <submittedName>
        <fullName evidence="1">Uncharacterized protein</fullName>
    </submittedName>
</protein>
<comment type="caution">
    <text evidence="1">The sequence shown here is derived from an EMBL/GenBank/DDBJ whole genome shotgun (WGS) entry which is preliminary data.</text>
</comment>
<accession>A0A511QP14</accession>
<proteinExistence type="predicted"/>